<comment type="caution">
    <text evidence="1">The sequence shown here is derived from an EMBL/GenBank/DDBJ whole genome shotgun (WGS) entry which is preliminary data.</text>
</comment>
<evidence type="ECO:0000313" key="1">
    <source>
        <dbReference type="EMBL" id="KAG6945588.1"/>
    </source>
</evidence>
<sequence length="140" mass="15572">MPHAAALSWIQVSIHCVNAADNHPARDELRRSYGPELKDLVQLMAVWPRKRSDTMQWVHDSRPSRTFPFLSTLGLDSIQILSQPQVDTSLKVPLSMGHLVETEGILNTIQLAPTSEADVNLRDEDGWTALTLQTAQTATC</sequence>
<gene>
    <name evidence="1" type="ORF">JG687_00017196</name>
</gene>
<proteinExistence type="predicted"/>
<dbReference type="Proteomes" id="UP000688947">
    <property type="component" value="Unassembled WGS sequence"/>
</dbReference>
<organism evidence="1 2">
    <name type="scientific">Phytophthora cactorum</name>
    <dbReference type="NCBI Taxonomy" id="29920"/>
    <lineage>
        <taxon>Eukaryota</taxon>
        <taxon>Sar</taxon>
        <taxon>Stramenopiles</taxon>
        <taxon>Oomycota</taxon>
        <taxon>Peronosporomycetes</taxon>
        <taxon>Peronosporales</taxon>
        <taxon>Peronosporaceae</taxon>
        <taxon>Phytophthora</taxon>
    </lineage>
</organism>
<dbReference type="EMBL" id="JAENGZ010001930">
    <property type="protein sequence ID" value="KAG6945588.1"/>
    <property type="molecule type" value="Genomic_DNA"/>
</dbReference>
<name>A0A8T1TT38_9STRA</name>
<protein>
    <submittedName>
        <fullName evidence="1">Uncharacterized protein</fullName>
    </submittedName>
</protein>
<evidence type="ECO:0000313" key="2">
    <source>
        <dbReference type="Proteomes" id="UP000688947"/>
    </source>
</evidence>
<reference evidence="1" key="1">
    <citation type="submission" date="2021-01" db="EMBL/GenBank/DDBJ databases">
        <title>Phytophthora aleatoria, a newly-described species from Pinus radiata is distinct from Phytophthora cactorum isolates based on comparative genomics.</title>
        <authorList>
            <person name="Mcdougal R."/>
            <person name="Panda P."/>
            <person name="Williams N."/>
            <person name="Studholme D.J."/>
        </authorList>
    </citation>
    <scope>NUCLEOTIDE SEQUENCE</scope>
    <source>
        <strain evidence="1">NZFS 3830</strain>
    </source>
</reference>
<dbReference type="AlphaFoldDB" id="A0A8T1TT38"/>
<accession>A0A8T1TT38</accession>